<dbReference type="GO" id="GO:0016747">
    <property type="term" value="F:acyltransferase activity, transferring groups other than amino-acyl groups"/>
    <property type="evidence" value="ECO:0007669"/>
    <property type="project" value="InterPro"/>
</dbReference>
<organism evidence="2 3">
    <name type="scientific">Virgibacillus oceani</name>
    <dbReference type="NCBI Taxonomy" id="1479511"/>
    <lineage>
        <taxon>Bacteria</taxon>
        <taxon>Bacillati</taxon>
        <taxon>Bacillota</taxon>
        <taxon>Bacilli</taxon>
        <taxon>Bacillales</taxon>
        <taxon>Bacillaceae</taxon>
        <taxon>Virgibacillus</taxon>
    </lineage>
</organism>
<name>A0A917HK61_9BACI</name>
<comment type="caution">
    <text evidence="2">The sequence shown here is derived from an EMBL/GenBank/DDBJ whole genome shotgun (WGS) entry which is preliminary data.</text>
</comment>
<dbReference type="RefSeq" id="WP_188456092.1">
    <property type="nucleotide sequence ID" value="NZ_BMFR01000013.1"/>
</dbReference>
<evidence type="ECO:0000259" key="1">
    <source>
        <dbReference type="PROSITE" id="PS51186"/>
    </source>
</evidence>
<dbReference type="InterPro" id="IPR016181">
    <property type="entry name" value="Acyl_CoA_acyltransferase"/>
</dbReference>
<evidence type="ECO:0000313" key="2">
    <source>
        <dbReference type="EMBL" id="GGG81691.1"/>
    </source>
</evidence>
<feature type="domain" description="N-acetyltransferase" evidence="1">
    <location>
        <begin position="13"/>
        <end position="179"/>
    </location>
</feature>
<reference evidence="2" key="1">
    <citation type="journal article" date="2014" name="Int. J. Syst. Evol. Microbiol.">
        <title>Complete genome sequence of Corynebacterium casei LMG S-19264T (=DSM 44701T), isolated from a smear-ripened cheese.</title>
        <authorList>
            <consortium name="US DOE Joint Genome Institute (JGI-PGF)"/>
            <person name="Walter F."/>
            <person name="Albersmeier A."/>
            <person name="Kalinowski J."/>
            <person name="Ruckert C."/>
        </authorList>
    </citation>
    <scope>NUCLEOTIDE SEQUENCE</scope>
    <source>
        <strain evidence="2">CGMCC 1.12754</strain>
    </source>
</reference>
<dbReference type="Pfam" id="PF00583">
    <property type="entry name" value="Acetyltransf_1"/>
    <property type="match status" value="1"/>
</dbReference>
<dbReference type="PROSITE" id="PS51186">
    <property type="entry name" value="GNAT"/>
    <property type="match status" value="1"/>
</dbReference>
<dbReference type="Proteomes" id="UP000622860">
    <property type="component" value="Unassembled WGS sequence"/>
</dbReference>
<gene>
    <name evidence="2" type="ORF">GCM10011398_28980</name>
</gene>
<dbReference type="Gene3D" id="3.40.630.30">
    <property type="match status" value="1"/>
</dbReference>
<dbReference type="AlphaFoldDB" id="A0A917HK61"/>
<proteinExistence type="predicted"/>
<evidence type="ECO:0000313" key="3">
    <source>
        <dbReference type="Proteomes" id="UP000622860"/>
    </source>
</evidence>
<reference evidence="2" key="2">
    <citation type="submission" date="2020-09" db="EMBL/GenBank/DDBJ databases">
        <authorList>
            <person name="Sun Q."/>
            <person name="Zhou Y."/>
        </authorList>
    </citation>
    <scope>NUCLEOTIDE SEQUENCE</scope>
    <source>
        <strain evidence="2">CGMCC 1.12754</strain>
    </source>
</reference>
<sequence length="179" mass="20876">MRELFLTDRFDEYSVRVAKVDDTNDVLQLLRNVAFWLEKKGIQQWEYLRNGGEDGEIRQDITSGTTYVVEDNDKNIVATFNLSPNQNEWDVAIWGERKDNAYYLHRLAVSRDHSDNQIGSKLLHWIDENNSISEGYLRLDCIASNPVLNRYYEEAGYTFIGCTGEGENTFSRFEKVMKE</sequence>
<dbReference type="EMBL" id="BMFR01000013">
    <property type="protein sequence ID" value="GGG81691.1"/>
    <property type="molecule type" value="Genomic_DNA"/>
</dbReference>
<keyword evidence="3" id="KW-1185">Reference proteome</keyword>
<accession>A0A917HK61</accession>
<dbReference type="InterPro" id="IPR000182">
    <property type="entry name" value="GNAT_dom"/>
</dbReference>
<dbReference type="SUPFAM" id="SSF55729">
    <property type="entry name" value="Acyl-CoA N-acyltransferases (Nat)"/>
    <property type="match status" value="1"/>
</dbReference>
<protein>
    <submittedName>
        <fullName evidence="2">N-acetyltransferase</fullName>
    </submittedName>
</protein>